<dbReference type="Gene3D" id="2.10.109.10">
    <property type="entry name" value="Umud Fragment, subunit A"/>
    <property type="match status" value="1"/>
</dbReference>
<dbReference type="EMBL" id="CP061169">
    <property type="protein sequence ID" value="QPZ37670.1"/>
    <property type="molecule type" value="Genomic_DNA"/>
</dbReference>
<dbReference type="InterPro" id="IPR019533">
    <property type="entry name" value="Peptidase_S26"/>
</dbReference>
<feature type="transmembrane region" description="Helical" evidence="6">
    <location>
        <begin position="150"/>
        <end position="170"/>
    </location>
</feature>
<evidence type="ECO:0000256" key="5">
    <source>
        <dbReference type="NCBIfam" id="TIGR02228"/>
    </source>
</evidence>
<keyword evidence="2 6" id="KW-0812">Transmembrane</keyword>
<proteinExistence type="predicted"/>
<dbReference type="Pfam" id="PF10502">
    <property type="entry name" value="Peptidase_S26"/>
    <property type="match status" value="1"/>
</dbReference>
<evidence type="ECO:0000259" key="7">
    <source>
        <dbReference type="Pfam" id="PF10502"/>
    </source>
</evidence>
<evidence type="ECO:0000313" key="9">
    <source>
        <dbReference type="Proteomes" id="UP000662814"/>
    </source>
</evidence>
<dbReference type="GO" id="GO:0009003">
    <property type="term" value="F:signal peptidase activity"/>
    <property type="evidence" value="ECO:0007669"/>
    <property type="project" value="UniProtKB-EC"/>
</dbReference>
<dbReference type="NCBIfam" id="TIGR02228">
    <property type="entry name" value="sigpep_I_arch"/>
    <property type="match status" value="1"/>
</dbReference>
<dbReference type="PANTHER" id="PTHR10806:SF6">
    <property type="entry name" value="SIGNAL PEPTIDASE COMPLEX CATALYTIC SUBUNIT SEC11"/>
    <property type="match status" value="1"/>
</dbReference>
<organism evidence="8 9">
    <name type="scientific">Paramicrobacterium chengjingii</name>
    <dbReference type="NCBI Taxonomy" id="2769067"/>
    <lineage>
        <taxon>Bacteria</taxon>
        <taxon>Bacillati</taxon>
        <taxon>Actinomycetota</taxon>
        <taxon>Actinomycetes</taxon>
        <taxon>Micrococcales</taxon>
        <taxon>Microbacteriaceae</taxon>
        <taxon>Paramicrobacterium</taxon>
    </lineage>
</organism>
<accession>A0ABX6YG66</accession>
<evidence type="ECO:0000313" key="8">
    <source>
        <dbReference type="EMBL" id="QPZ37670.1"/>
    </source>
</evidence>
<keyword evidence="3 6" id="KW-1133">Transmembrane helix</keyword>
<dbReference type="RefSeq" id="WP_166991042.1">
    <property type="nucleotide sequence ID" value="NZ_CP061169.1"/>
</dbReference>
<evidence type="ECO:0000256" key="3">
    <source>
        <dbReference type="ARBA" id="ARBA00022989"/>
    </source>
</evidence>
<name>A0ABX6YG66_9MICO</name>
<evidence type="ECO:0000256" key="4">
    <source>
        <dbReference type="ARBA" id="ARBA00023136"/>
    </source>
</evidence>
<evidence type="ECO:0000256" key="6">
    <source>
        <dbReference type="SAM" id="Phobius"/>
    </source>
</evidence>
<keyword evidence="4 6" id="KW-0472">Membrane</keyword>
<dbReference type="InterPro" id="IPR036286">
    <property type="entry name" value="LexA/Signal_pep-like_sf"/>
</dbReference>
<protein>
    <recommendedName>
        <fullName evidence="5">Signal peptidase I</fullName>
        <ecNumber evidence="5">3.4.21.89</ecNumber>
    </recommendedName>
</protein>
<dbReference type="EC" id="3.4.21.89" evidence="5"/>
<dbReference type="PANTHER" id="PTHR10806">
    <property type="entry name" value="SIGNAL PEPTIDASE COMPLEX CATALYTIC SUBUNIT SEC11"/>
    <property type="match status" value="1"/>
</dbReference>
<evidence type="ECO:0000256" key="1">
    <source>
        <dbReference type="ARBA" id="ARBA00004370"/>
    </source>
</evidence>
<gene>
    <name evidence="8" type="ORF">HCR76_12670</name>
</gene>
<dbReference type="CDD" id="cd06530">
    <property type="entry name" value="S26_SPase_I"/>
    <property type="match status" value="1"/>
</dbReference>
<evidence type="ECO:0000256" key="2">
    <source>
        <dbReference type="ARBA" id="ARBA00022692"/>
    </source>
</evidence>
<comment type="subcellular location">
    <subcellularLocation>
        <location evidence="1">Membrane</location>
    </subcellularLocation>
</comment>
<feature type="domain" description="Peptidase S26" evidence="7">
    <location>
        <begin position="24"/>
        <end position="86"/>
    </location>
</feature>
<dbReference type="Proteomes" id="UP000662814">
    <property type="component" value="Chromosome"/>
</dbReference>
<keyword evidence="9" id="KW-1185">Reference proteome</keyword>
<dbReference type="InterPro" id="IPR001733">
    <property type="entry name" value="Peptidase_S26B"/>
</dbReference>
<reference evidence="8 9" key="1">
    <citation type="submission" date="2020-12" db="EMBL/GenBank/DDBJ databases">
        <title>Microbacterium sp. HY060.</title>
        <authorList>
            <person name="Zhou J."/>
        </authorList>
    </citation>
    <scope>NUCLEOTIDE SEQUENCE [LARGE SCALE GENOMIC DNA]</scope>
    <source>
        <strain evidence="8 9">HY60</strain>
    </source>
</reference>
<sequence length="188" mass="20229">MTTSRRIKRWVRRALCFVIITGAAAAAIAGAVLPRLTGATGYAVTSGSMEQTLPIGSLVVVRPVAPRDITVGDIITYQLRSGEPEVATHRIISSGVGTDGDIRWRTQGDANSTADPIPVRAEQIKGVMWYVVPWLGYMSIFVGAEQKASLLLVVGVALLGYAAVVWSLAIRERRITVRDTTILRGNTP</sequence>
<keyword evidence="8" id="KW-0378">Hydrolase</keyword>
<dbReference type="SUPFAM" id="SSF51306">
    <property type="entry name" value="LexA/Signal peptidase"/>
    <property type="match status" value="1"/>
</dbReference>